<dbReference type="OrthoDB" id="3518533at2759"/>
<protein>
    <recommendedName>
        <fullName evidence="2">DUF7907 domain-containing protein</fullName>
    </recommendedName>
</protein>
<dbReference type="EMBL" id="CAOQHR010000004">
    <property type="protein sequence ID" value="CAI6333028.1"/>
    <property type="molecule type" value="Genomic_DNA"/>
</dbReference>
<keyword evidence="4" id="KW-1185">Reference proteome</keyword>
<keyword evidence="1" id="KW-0732">Signal</keyword>
<accession>A0A9W4UEV5</accession>
<evidence type="ECO:0000313" key="4">
    <source>
        <dbReference type="Proteomes" id="UP001152607"/>
    </source>
</evidence>
<dbReference type="AlphaFoldDB" id="A0A9W4UEV5"/>
<proteinExistence type="predicted"/>
<gene>
    <name evidence="3" type="ORF">PDIGIT_LOCUS6062</name>
</gene>
<reference evidence="3" key="1">
    <citation type="submission" date="2023-01" db="EMBL/GenBank/DDBJ databases">
        <authorList>
            <person name="Van Ghelder C."/>
            <person name="Rancurel C."/>
        </authorList>
    </citation>
    <scope>NUCLEOTIDE SEQUENCE</scope>
    <source>
        <strain evidence="3">CNCM I-4278</strain>
    </source>
</reference>
<dbReference type="InterPro" id="IPR057229">
    <property type="entry name" value="DUF7907"/>
</dbReference>
<evidence type="ECO:0000313" key="3">
    <source>
        <dbReference type="EMBL" id="CAI6333028.1"/>
    </source>
</evidence>
<comment type="caution">
    <text evidence="3">The sequence shown here is derived from an EMBL/GenBank/DDBJ whole genome shotgun (WGS) entry which is preliminary data.</text>
</comment>
<feature type="signal peptide" evidence="1">
    <location>
        <begin position="1"/>
        <end position="17"/>
    </location>
</feature>
<name>A0A9W4UEV5_9PLEO</name>
<evidence type="ECO:0000259" key="2">
    <source>
        <dbReference type="Pfam" id="PF25484"/>
    </source>
</evidence>
<organism evidence="3 4">
    <name type="scientific">Periconia digitata</name>
    <dbReference type="NCBI Taxonomy" id="1303443"/>
    <lineage>
        <taxon>Eukaryota</taxon>
        <taxon>Fungi</taxon>
        <taxon>Dikarya</taxon>
        <taxon>Ascomycota</taxon>
        <taxon>Pezizomycotina</taxon>
        <taxon>Dothideomycetes</taxon>
        <taxon>Pleosporomycetidae</taxon>
        <taxon>Pleosporales</taxon>
        <taxon>Massarineae</taxon>
        <taxon>Periconiaceae</taxon>
        <taxon>Periconia</taxon>
    </lineage>
</organism>
<dbReference type="Proteomes" id="UP001152607">
    <property type="component" value="Unassembled WGS sequence"/>
</dbReference>
<sequence>MNYLTISLAALSATASAVPTLQTRGEGTSFNLRVGPTPDAPDAVAALRSNIWSVGSENSQAKLFTDRSKGALFYEYGPEASSSVGFASNGFMIKPGGTATVPAVRAIELEVNNGTAGVEIVKDTNLIPKLAFDNGRFQACAESAGQTDGFILIYVQEGQRNLADCAAVDLISVCSGTGVGAPLLGQLGKPHVVDCQSN</sequence>
<evidence type="ECO:0000256" key="1">
    <source>
        <dbReference type="SAM" id="SignalP"/>
    </source>
</evidence>
<feature type="chain" id="PRO_5040941358" description="DUF7907 domain-containing protein" evidence="1">
    <location>
        <begin position="18"/>
        <end position="198"/>
    </location>
</feature>
<dbReference type="Pfam" id="PF25484">
    <property type="entry name" value="DUF7907"/>
    <property type="match status" value="1"/>
</dbReference>
<feature type="domain" description="DUF7907" evidence="2">
    <location>
        <begin position="28"/>
        <end position="174"/>
    </location>
</feature>